<dbReference type="Pfam" id="PF01381">
    <property type="entry name" value="HTH_3"/>
    <property type="match status" value="1"/>
</dbReference>
<organism evidence="3 4">
    <name type="scientific">Lacrimispora amygdalina</name>
    <dbReference type="NCBI Taxonomy" id="253257"/>
    <lineage>
        <taxon>Bacteria</taxon>
        <taxon>Bacillati</taxon>
        <taxon>Bacillota</taxon>
        <taxon>Clostridia</taxon>
        <taxon>Lachnospirales</taxon>
        <taxon>Lachnospiraceae</taxon>
        <taxon>Lacrimispora</taxon>
    </lineage>
</organism>
<evidence type="ECO:0000313" key="4">
    <source>
        <dbReference type="Proteomes" id="UP000260680"/>
    </source>
</evidence>
<dbReference type="Proteomes" id="UP000260680">
    <property type="component" value="Unassembled WGS sequence"/>
</dbReference>
<dbReference type="SUPFAM" id="SSF47413">
    <property type="entry name" value="lambda repressor-like DNA-binding domains"/>
    <property type="match status" value="1"/>
</dbReference>
<dbReference type="InterPro" id="IPR050807">
    <property type="entry name" value="TransReg_Diox_bact_type"/>
</dbReference>
<dbReference type="EMBL" id="QOHO01000016">
    <property type="protein sequence ID" value="RFZ79977.1"/>
    <property type="molecule type" value="Genomic_DNA"/>
</dbReference>
<dbReference type="GO" id="GO:0005829">
    <property type="term" value="C:cytosol"/>
    <property type="evidence" value="ECO:0007669"/>
    <property type="project" value="TreeGrafter"/>
</dbReference>
<dbReference type="GO" id="GO:0003677">
    <property type="term" value="F:DNA binding"/>
    <property type="evidence" value="ECO:0007669"/>
    <property type="project" value="UniProtKB-KW"/>
</dbReference>
<evidence type="ECO:0000256" key="1">
    <source>
        <dbReference type="ARBA" id="ARBA00023125"/>
    </source>
</evidence>
<dbReference type="InterPro" id="IPR001387">
    <property type="entry name" value="Cro/C1-type_HTH"/>
</dbReference>
<dbReference type="InterPro" id="IPR010982">
    <property type="entry name" value="Lambda_DNA-bd_dom_sf"/>
</dbReference>
<accession>A0A3E2NG54</accession>
<proteinExistence type="predicted"/>
<dbReference type="RefSeq" id="WP_066733248.1">
    <property type="nucleotide sequence ID" value="NZ_QOHO01000016.1"/>
</dbReference>
<dbReference type="AlphaFoldDB" id="A0A3E2NG54"/>
<sequence length="111" mass="12626">MQLDTIGKNIRKYRLMKKFRQEDLAEKAGLTTNYIGMVERGEKIPSLETFIKILNALEVSSDMVLADVLETGYTVKNSILNEKLAKLAPEDRSKIYEVIDTLLKHSKQIAP</sequence>
<evidence type="ECO:0000313" key="3">
    <source>
        <dbReference type="EMBL" id="RFZ79977.1"/>
    </source>
</evidence>
<name>A0A3E2NG54_9FIRM</name>
<dbReference type="GO" id="GO:0003700">
    <property type="term" value="F:DNA-binding transcription factor activity"/>
    <property type="evidence" value="ECO:0007669"/>
    <property type="project" value="TreeGrafter"/>
</dbReference>
<protein>
    <submittedName>
        <fullName evidence="3">XRE family transcriptional regulator</fullName>
    </submittedName>
</protein>
<keyword evidence="1" id="KW-0238">DNA-binding</keyword>
<dbReference type="Gene3D" id="1.10.260.40">
    <property type="entry name" value="lambda repressor-like DNA-binding domains"/>
    <property type="match status" value="1"/>
</dbReference>
<evidence type="ECO:0000259" key="2">
    <source>
        <dbReference type="PROSITE" id="PS50943"/>
    </source>
</evidence>
<dbReference type="PROSITE" id="PS50943">
    <property type="entry name" value="HTH_CROC1"/>
    <property type="match status" value="1"/>
</dbReference>
<dbReference type="CDD" id="cd00093">
    <property type="entry name" value="HTH_XRE"/>
    <property type="match status" value="1"/>
</dbReference>
<feature type="domain" description="HTH cro/C1-type" evidence="2">
    <location>
        <begin position="10"/>
        <end position="64"/>
    </location>
</feature>
<comment type="caution">
    <text evidence="3">The sequence shown here is derived from an EMBL/GenBank/DDBJ whole genome shotgun (WGS) entry which is preliminary data.</text>
</comment>
<dbReference type="SMART" id="SM00530">
    <property type="entry name" value="HTH_XRE"/>
    <property type="match status" value="1"/>
</dbReference>
<reference evidence="3 4" key="1">
    <citation type="submission" date="2018-07" db="EMBL/GenBank/DDBJ databases">
        <title>New species, Clostridium PI-S10-A1B.</title>
        <authorList>
            <person name="Krishna G."/>
            <person name="Summeta K."/>
            <person name="Shikha S."/>
            <person name="Prabhu P.B."/>
            <person name="Suresh K."/>
        </authorList>
    </citation>
    <scope>NUCLEOTIDE SEQUENCE [LARGE SCALE GENOMIC DNA]</scope>
    <source>
        <strain evidence="3 4">PI-S10-A1B</strain>
    </source>
</reference>
<dbReference type="PANTHER" id="PTHR46797:SF24">
    <property type="entry name" value="DNA-BINDING PHAGE PROTEIN"/>
    <property type="match status" value="1"/>
</dbReference>
<gene>
    <name evidence="3" type="ORF">DS742_05825</name>
</gene>
<dbReference type="OrthoDB" id="371153at2"/>
<dbReference type="PANTHER" id="PTHR46797">
    <property type="entry name" value="HTH-TYPE TRANSCRIPTIONAL REGULATOR"/>
    <property type="match status" value="1"/>
</dbReference>